<proteinExistence type="predicted"/>
<dbReference type="EMBL" id="JBHLWM010000008">
    <property type="protein sequence ID" value="MFC0243224.1"/>
    <property type="molecule type" value="Genomic_DNA"/>
</dbReference>
<dbReference type="Proteomes" id="UP001589775">
    <property type="component" value="Unassembled WGS sequence"/>
</dbReference>
<feature type="region of interest" description="Disordered" evidence="1">
    <location>
        <begin position="1"/>
        <end position="32"/>
    </location>
</feature>
<gene>
    <name evidence="2" type="ORF">ACFFJ6_22250</name>
</gene>
<accession>A0ABV6EYB1</accession>
<evidence type="ECO:0000313" key="2">
    <source>
        <dbReference type="EMBL" id="MFC0243224.1"/>
    </source>
</evidence>
<feature type="compositionally biased region" description="Basic and acidic residues" evidence="1">
    <location>
        <begin position="21"/>
        <end position="32"/>
    </location>
</feature>
<comment type="caution">
    <text evidence="2">The sequence shown here is derived from an EMBL/GenBank/DDBJ whole genome shotgun (WGS) entry which is preliminary data.</text>
</comment>
<reference evidence="2 3" key="1">
    <citation type="submission" date="2024-09" db="EMBL/GenBank/DDBJ databases">
        <authorList>
            <person name="Sun Q."/>
            <person name="Mori K."/>
        </authorList>
    </citation>
    <scope>NUCLEOTIDE SEQUENCE [LARGE SCALE GENOMIC DNA]</scope>
    <source>
        <strain evidence="2 3">KCTC 23279</strain>
    </source>
</reference>
<protein>
    <submittedName>
        <fullName evidence="2">Transposase</fullName>
    </submittedName>
</protein>
<organism evidence="2 3">
    <name type="scientific">Rhodopseudomonas telluris</name>
    <dbReference type="NCBI Taxonomy" id="644215"/>
    <lineage>
        <taxon>Bacteria</taxon>
        <taxon>Pseudomonadati</taxon>
        <taxon>Pseudomonadota</taxon>
        <taxon>Alphaproteobacteria</taxon>
        <taxon>Hyphomicrobiales</taxon>
        <taxon>Nitrobacteraceae</taxon>
        <taxon>Rhodopseudomonas</taxon>
    </lineage>
</organism>
<sequence>MKSKRQNAFASKEFPATLFRPPDKRSDDWPDEPDVRRAVTYFRDFIGQDEWKKRRNAAANRLYAASLGRLDETDRGRYFDESDVLGWYLFLAEAFIDHVWNFEPTFGSRVVPVFKAIGRGLDLLLSVDGVEERARRLVISERRQPNGGLFELLVASAYRSSGARVKFVPEQRGLGRTYDMDVEIGSRSFAVECKRLETSQYGERERAAMRELWRPSATGFSQNEQSAFCDVHFRIPIDRVPPAYLTEKSLEWLRSDMPSLLWSDDISYGAMGELDLDPLRAVLDGHHVLASSSRMLELLSGRYVRHANYIQLSRLKLAENPRYVRECDLAVLLRWESASTEAIDAKARDITTKLSEANDQLPAGRPGIVHIGFEAVEGDNVERTRHRKIIERAQAFDPRGKPLEYVYCHYFVPESPPDQAWAFDETLQWVGIAPTGSHPLGETMLILPAEGVREGPHWR</sequence>
<evidence type="ECO:0000313" key="3">
    <source>
        <dbReference type="Proteomes" id="UP001589775"/>
    </source>
</evidence>
<keyword evidence="3" id="KW-1185">Reference proteome</keyword>
<evidence type="ECO:0000256" key="1">
    <source>
        <dbReference type="SAM" id="MobiDB-lite"/>
    </source>
</evidence>
<dbReference type="RefSeq" id="WP_378391917.1">
    <property type="nucleotide sequence ID" value="NZ_JBHLWM010000008.1"/>
</dbReference>
<name>A0ABV6EYB1_9BRAD</name>